<keyword evidence="5" id="KW-1185">Reference proteome</keyword>
<gene>
    <name evidence="4" type="ORF">QTJ16_004735</name>
</gene>
<name>A0AAD9SYE1_9HELO</name>
<evidence type="ECO:0000313" key="5">
    <source>
        <dbReference type="Proteomes" id="UP001285354"/>
    </source>
</evidence>
<sequence>MSPLPPSTIKIKRKTTDDPVEFLRIHQSGSSGKRQRHGQESYVFSRQYIGQSAASQPAFLRKLEPLPQSTCSPAARSTDAVEKPRNPELKNRAQSSNAPPNTLLVNSLSQLPLIQPQTRRFHIARPATFLSTSSRKRKVEPTVFIERRVRPKSVEGSPGSVPLAAAATIGQQAYKVELEKPVKHSDSQNCTTPQTEPPVAQKKPGLKARTSTAFIPIPHATYPAPLRNNVISSGPTIPRDITSERLAAEMQAYTLHEIGKTLAECEAPCPKPIPARCPKSLSKFKPKRPAQRYAERYPQEKVETGIEIDEECAEEDMEDESEYIIDTYVRIPAEALKTEESGKSFGLLVIDSQPDIDEFYQEAEDSDEEEDYEDEDENAENYYTADYPDEEVDSDDEYNRNASDLEDYDEDGAVYIDDENEATRYPWMKKYVRR</sequence>
<proteinExistence type="inferred from homology"/>
<feature type="region of interest" description="Disordered" evidence="2">
    <location>
        <begin position="1"/>
        <end position="39"/>
    </location>
</feature>
<dbReference type="GO" id="GO:0005737">
    <property type="term" value="C:cytoplasm"/>
    <property type="evidence" value="ECO:0007669"/>
    <property type="project" value="TreeGrafter"/>
</dbReference>
<dbReference type="Pfam" id="PF08574">
    <property type="entry name" value="Iwr1"/>
    <property type="match status" value="1"/>
</dbReference>
<dbReference type="PANTHER" id="PTHR28063:SF1">
    <property type="entry name" value="RNA POLYMERASE II NUCLEAR LOCALIZATION PROTEIN IWR1"/>
    <property type="match status" value="1"/>
</dbReference>
<feature type="compositionally biased region" description="Basic and acidic residues" evidence="2">
    <location>
        <begin position="14"/>
        <end position="24"/>
    </location>
</feature>
<dbReference type="AlphaFoldDB" id="A0AAD9SYE1"/>
<feature type="domain" description="Transcription factor Iwr1" evidence="3">
    <location>
        <begin position="322"/>
        <end position="391"/>
    </location>
</feature>
<protein>
    <recommendedName>
        <fullName evidence="3">Transcription factor Iwr1 domain-containing protein</fullName>
    </recommendedName>
</protein>
<comment type="similarity">
    <text evidence="1">Belongs to the IWR1/SLC7A6OS family.</text>
</comment>
<feature type="compositionally biased region" description="Basic and acidic residues" evidence="2">
    <location>
        <begin position="79"/>
        <end position="91"/>
    </location>
</feature>
<feature type="compositionally biased region" description="Acidic residues" evidence="2">
    <location>
        <begin position="387"/>
        <end position="396"/>
    </location>
</feature>
<feature type="compositionally biased region" description="Acidic residues" evidence="2">
    <location>
        <begin position="358"/>
        <end position="379"/>
    </location>
</feature>
<feature type="region of interest" description="Disordered" evidence="2">
    <location>
        <begin position="358"/>
        <end position="412"/>
    </location>
</feature>
<evidence type="ECO:0000313" key="4">
    <source>
        <dbReference type="EMBL" id="KAK2625423.1"/>
    </source>
</evidence>
<comment type="caution">
    <text evidence="4">The sequence shown here is derived from an EMBL/GenBank/DDBJ whole genome shotgun (WGS) entry which is preliminary data.</text>
</comment>
<evidence type="ECO:0000256" key="1">
    <source>
        <dbReference type="ARBA" id="ARBA00010218"/>
    </source>
</evidence>
<organism evidence="4 5">
    <name type="scientific">Diplocarpon rosae</name>
    <dbReference type="NCBI Taxonomy" id="946125"/>
    <lineage>
        <taxon>Eukaryota</taxon>
        <taxon>Fungi</taxon>
        <taxon>Dikarya</taxon>
        <taxon>Ascomycota</taxon>
        <taxon>Pezizomycotina</taxon>
        <taxon>Leotiomycetes</taxon>
        <taxon>Helotiales</taxon>
        <taxon>Drepanopezizaceae</taxon>
        <taxon>Diplocarpon</taxon>
    </lineage>
</organism>
<feature type="region of interest" description="Disordered" evidence="2">
    <location>
        <begin position="181"/>
        <end position="206"/>
    </location>
</feature>
<dbReference type="InterPro" id="IPR040150">
    <property type="entry name" value="Iwr1"/>
</dbReference>
<reference evidence="4" key="1">
    <citation type="submission" date="2023-06" db="EMBL/GenBank/DDBJ databases">
        <title>Draft genome of Marssonina rosae.</title>
        <authorList>
            <person name="Cheng Q."/>
        </authorList>
    </citation>
    <scope>NUCLEOTIDE SEQUENCE</scope>
    <source>
        <strain evidence="4">R4</strain>
    </source>
</reference>
<evidence type="ECO:0000259" key="3">
    <source>
        <dbReference type="Pfam" id="PF08574"/>
    </source>
</evidence>
<dbReference type="Proteomes" id="UP001285354">
    <property type="component" value="Unassembled WGS sequence"/>
</dbReference>
<feature type="compositionally biased region" description="Polar residues" evidence="2">
    <location>
        <begin position="92"/>
        <end position="103"/>
    </location>
</feature>
<feature type="region of interest" description="Disordered" evidence="2">
    <location>
        <begin position="69"/>
        <end position="103"/>
    </location>
</feature>
<accession>A0AAD9SYE1</accession>
<dbReference type="EMBL" id="JAUBYV010000007">
    <property type="protein sequence ID" value="KAK2625423.1"/>
    <property type="molecule type" value="Genomic_DNA"/>
</dbReference>
<evidence type="ECO:0000256" key="2">
    <source>
        <dbReference type="SAM" id="MobiDB-lite"/>
    </source>
</evidence>
<dbReference type="PANTHER" id="PTHR28063">
    <property type="entry name" value="RNA POLYMERASE II NUCLEAR LOCALIZATION PROTEIN IWR1"/>
    <property type="match status" value="1"/>
</dbReference>
<dbReference type="GO" id="GO:0006606">
    <property type="term" value="P:protein import into nucleus"/>
    <property type="evidence" value="ECO:0007669"/>
    <property type="project" value="InterPro"/>
</dbReference>
<dbReference type="InterPro" id="IPR013883">
    <property type="entry name" value="TF_Iwr1_dom"/>
</dbReference>